<dbReference type="Proteomes" id="UP000799755">
    <property type="component" value="Unassembled WGS sequence"/>
</dbReference>
<sequence>MAPSEGAILADFLLAPAPLRNFMSLSQFTDIFPVAQRSNPAIKELYQELNRAREADIAHVRQSIKREVKASEQLKRSITRDRQHADRAAVAGLDPVALGMEAELSTHSQRGKPHTLPSICPLIREACDSVAVQVTDMELELQKVRAEVRDAIGGLSDLRYGHFPRSPGTDDELGDELLATLKRLESACAESAV</sequence>
<gene>
    <name evidence="1" type="ORF">BDR25DRAFT_261847</name>
</gene>
<name>A0ACB6QUJ4_9PLEO</name>
<reference evidence="1" key="1">
    <citation type="journal article" date="2020" name="Stud. Mycol.">
        <title>101 Dothideomycetes genomes: a test case for predicting lifestyles and emergence of pathogens.</title>
        <authorList>
            <person name="Haridas S."/>
            <person name="Albert R."/>
            <person name="Binder M."/>
            <person name="Bloem J."/>
            <person name="Labutti K."/>
            <person name="Salamov A."/>
            <person name="Andreopoulos B."/>
            <person name="Baker S."/>
            <person name="Barry K."/>
            <person name="Bills G."/>
            <person name="Bluhm B."/>
            <person name="Cannon C."/>
            <person name="Castanera R."/>
            <person name="Culley D."/>
            <person name="Daum C."/>
            <person name="Ezra D."/>
            <person name="Gonzalez J."/>
            <person name="Henrissat B."/>
            <person name="Kuo A."/>
            <person name="Liang C."/>
            <person name="Lipzen A."/>
            <person name="Lutzoni F."/>
            <person name="Magnuson J."/>
            <person name="Mondo S."/>
            <person name="Nolan M."/>
            <person name="Ohm R."/>
            <person name="Pangilinan J."/>
            <person name="Park H.-J."/>
            <person name="Ramirez L."/>
            <person name="Alfaro M."/>
            <person name="Sun H."/>
            <person name="Tritt A."/>
            <person name="Yoshinaga Y."/>
            <person name="Zwiers L.-H."/>
            <person name="Turgeon B."/>
            <person name="Goodwin S."/>
            <person name="Spatafora J."/>
            <person name="Crous P."/>
            <person name="Grigoriev I."/>
        </authorList>
    </citation>
    <scope>NUCLEOTIDE SEQUENCE</scope>
    <source>
        <strain evidence="1">ATCC 200398</strain>
    </source>
</reference>
<evidence type="ECO:0000313" key="2">
    <source>
        <dbReference type="Proteomes" id="UP000799755"/>
    </source>
</evidence>
<evidence type="ECO:0000313" key="1">
    <source>
        <dbReference type="EMBL" id="KAF2470704.1"/>
    </source>
</evidence>
<proteinExistence type="predicted"/>
<dbReference type="EMBL" id="MU003507">
    <property type="protein sequence ID" value="KAF2470704.1"/>
    <property type="molecule type" value="Genomic_DNA"/>
</dbReference>
<accession>A0ACB6QUJ4</accession>
<protein>
    <submittedName>
        <fullName evidence="1">Uncharacterized protein</fullName>
    </submittedName>
</protein>
<organism evidence="1 2">
    <name type="scientific">Lindgomyces ingoldianus</name>
    <dbReference type="NCBI Taxonomy" id="673940"/>
    <lineage>
        <taxon>Eukaryota</taxon>
        <taxon>Fungi</taxon>
        <taxon>Dikarya</taxon>
        <taxon>Ascomycota</taxon>
        <taxon>Pezizomycotina</taxon>
        <taxon>Dothideomycetes</taxon>
        <taxon>Pleosporomycetidae</taxon>
        <taxon>Pleosporales</taxon>
        <taxon>Lindgomycetaceae</taxon>
        <taxon>Lindgomyces</taxon>
    </lineage>
</organism>
<comment type="caution">
    <text evidence="1">The sequence shown here is derived from an EMBL/GenBank/DDBJ whole genome shotgun (WGS) entry which is preliminary data.</text>
</comment>
<keyword evidence="2" id="KW-1185">Reference proteome</keyword>